<feature type="domain" description="PH" evidence="3">
    <location>
        <begin position="642"/>
        <end position="744"/>
    </location>
</feature>
<evidence type="ECO:0000256" key="1">
    <source>
        <dbReference type="SAM" id="Coils"/>
    </source>
</evidence>
<feature type="compositionally biased region" description="Low complexity" evidence="2">
    <location>
        <begin position="285"/>
        <end position="318"/>
    </location>
</feature>
<evidence type="ECO:0000313" key="5">
    <source>
        <dbReference type="RefSeq" id="XP_013889553.1"/>
    </source>
</evidence>
<feature type="compositionally biased region" description="Polar residues" evidence="2">
    <location>
        <begin position="256"/>
        <end position="268"/>
    </location>
</feature>
<feature type="compositionally biased region" description="Polar residues" evidence="2">
    <location>
        <begin position="385"/>
        <end position="398"/>
    </location>
</feature>
<feature type="region of interest" description="Disordered" evidence="2">
    <location>
        <begin position="560"/>
        <end position="647"/>
    </location>
</feature>
<organism evidence="4 5">
    <name type="scientific">Austrofundulus limnaeus</name>
    <name type="common">Annual killifish</name>
    <dbReference type="NCBI Taxonomy" id="52670"/>
    <lineage>
        <taxon>Eukaryota</taxon>
        <taxon>Metazoa</taxon>
        <taxon>Chordata</taxon>
        <taxon>Craniata</taxon>
        <taxon>Vertebrata</taxon>
        <taxon>Euteleostomi</taxon>
        <taxon>Actinopterygii</taxon>
        <taxon>Neopterygii</taxon>
        <taxon>Teleostei</taxon>
        <taxon>Neoteleostei</taxon>
        <taxon>Acanthomorphata</taxon>
        <taxon>Ovalentaria</taxon>
        <taxon>Atherinomorphae</taxon>
        <taxon>Cyprinodontiformes</taxon>
        <taxon>Rivulidae</taxon>
        <taxon>Austrofundulus</taxon>
    </lineage>
</organism>
<dbReference type="GO" id="GO:0051015">
    <property type="term" value="F:actin filament binding"/>
    <property type="evidence" value="ECO:0007669"/>
    <property type="project" value="TreeGrafter"/>
</dbReference>
<name>A0A2I4DBE4_AUSLI</name>
<dbReference type="SMART" id="SM00233">
    <property type="entry name" value="PH"/>
    <property type="match status" value="1"/>
</dbReference>
<dbReference type="PANTHER" id="PTHR17271">
    <property type="entry name" value="PLECKSTRIN HOMOLOGY PH DOMAIN-CONTAINING PROTEIN"/>
    <property type="match status" value="1"/>
</dbReference>
<keyword evidence="1" id="KW-0175">Coiled coil</keyword>
<feature type="compositionally biased region" description="Basic and acidic residues" evidence="2">
    <location>
        <begin position="149"/>
        <end position="184"/>
    </location>
</feature>
<dbReference type="Gene3D" id="2.30.29.30">
    <property type="entry name" value="Pleckstrin-homology domain (PH domain)/Phosphotyrosine-binding domain (PTB)"/>
    <property type="match status" value="1"/>
</dbReference>
<evidence type="ECO:0000313" key="4">
    <source>
        <dbReference type="Proteomes" id="UP000192220"/>
    </source>
</evidence>
<accession>A0A2I4DBE4</accession>
<feature type="compositionally biased region" description="Polar residues" evidence="2">
    <location>
        <begin position="357"/>
        <end position="372"/>
    </location>
</feature>
<dbReference type="InterPro" id="IPR001849">
    <property type="entry name" value="PH_domain"/>
</dbReference>
<protein>
    <submittedName>
        <fullName evidence="5">Myosin phosphatase Rho-interacting protein</fullName>
    </submittedName>
</protein>
<feature type="coiled-coil region" evidence="1">
    <location>
        <begin position="1085"/>
        <end position="1189"/>
    </location>
</feature>
<dbReference type="InterPro" id="IPR011993">
    <property type="entry name" value="PH-like_dom_sf"/>
</dbReference>
<keyword evidence="4" id="KW-1185">Reference proteome</keyword>
<dbReference type="CTD" id="555479"/>
<dbReference type="SUPFAM" id="SSF50729">
    <property type="entry name" value="PH domain-like"/>
    <property type="match status" value="1"/>
</dbReference>
<dbReference type="Proteomes" id="UP000192220">
    <property type="component" value="Unplaced"/>
</dbReference>
<sequence length="1229" mass="138190">MAPPAEDYYCRQFQPNTFDPDRCGSCLRPSHMHLRTTTAGFGQTGDLHEWDSDDDVGGGGGGGALSEGATSASSDDVSGGWTFEWNLVHSLSPELELENCDSDIQSSFPNQWDSPERSRSLSSGRQSAGLKEMTRLDSSPPRDTGSSWMDERGRNLSRRASESRGDRVKENGYFSPDRRGDGMEEDNKRFFRYYERGHPLPSNYVPEPKACVPYRNVNLGLPSQRRNTETYMQPTWRSESPQRYTYHSNFRRGADSQMNSPTRHSSVSPDRYKLTESPVGPQRGSSLCRSQARSQSSSHGSLPIPSQGSSRHTSGRSSPSRRRGSAASRTISPTRTSSSHRRTDSSLLHSGGYEDQQICSRESRSPSQASNKHSLDSEKLYRNLESLSRRGSSATRQSLYDGARASPQTRTDISSLTNTQSCNSHQASPSRNSYSPRSHTSQREPDSRDSRLSHSQGSWQGSSHSALSLSQSHGSSSSRRAADSQNPGGLLSHATVTDIDKADEGGEKVSAERSRSSVRRGMEVLLISEPKKPPVDPEEVGMTMDDYIMLADVPKIQVESEEEFPGLRRRNESPSPCREQRSRTFRHPNEADVYSSRLELDERRRGRERGRDRREKYRDSDTRRSSRRHSAASFCTQTSDEQREKHKALKVKERAHSARPQTQWRKHWFVLGDSTLRFYRDSEAEESDDLEGEIDLTSCVNVSGCDVEKNYGLQIQTRSAVFTLSAITSRIQRNWVKLLKQAIQSRHQSDSSSEKENPRSCRPSSGQPSARFTCRDSAYEAASSASVNQEGRSRRRRQTIGDPGADLSPASQREEGEGWDREQAKRLEERNKWFEAGGPLSEMGSRWDSMELKKGSVPVPTVEATDSEVSRKWAEFETLSFGDTSAQSFTGPHYQESKSQTVHQSFEEADQAGSLTRSSTSNEALSLVNGAQMHQKNKAEEIQKEAVCLQKQVETIKQERAVMEVEVDSPCGPRAPCRAKLEALVVAHRKALQELQEKHALEKKELEEERDQLLQERSQAAAKDLEALKAAHREELEREVEKARRLSGGAALMDSSCRGHMPEAGVIHGELNVMSERFSQKCLDLNRAEQSSKSRETELDRKQRELEQLQRENQELKNKLAEEISRMRYFITGQRSDVGSICKTEDSASDLEMQLKAKENEVQYLKKEISCLQNEVQSLTKEKEAAYKLYKEAYVELSDTRGRSQLEMSSLNEHLKLANAALQEGAEQT</sequence>
<dbReference type="AlphaFoldDB" id="A0A2I4DBE4"/>
<feature type="compositionally biased region" description="Polar residues" evidence="2">
    <location>
        <begin position="406"/>
        <end position="439"/>
    </location>
</feature>
<feature type="coiled-coil region" evidence="1">
    <location>
        <begin position="939"/>
        <end position="1042"/>
    </location>
</feature>
<reference evidence="5" key="1">
    <citation type="submission" date="2025-08" db="UniProtKB">
        <authorList>
            <consortium name="RefSeq"/>
        </authorList>
    </citation>
    <scope>IDENTIFICATION</scope>
    <source>
        <strain evidence="5">Quisiro</strain>
        <tissue evidence="5">Liver</tissue>
    </source>
</reference>
<evidence type="ECO:0000256" key="2">
    <source>
        <dbReference type="SAM" id="MobiDB-lite"/>
    </source>
</evidence>
<feature type="compositionally biased region" description="Basic and acidic residues" evidence="2">
    <location>
        <begin position="598"/>
        <end position="624"/>
    </location>
</feature>
<feature type="compositionally biased region" description="Basic and acidic residues" evidence="2">
    <location>
        <begin position="565"/>
        <end position="590"/>
    </location>
</feature>
<feature type="compositionally biased region" description="Basic and acidic residues" evidence="2">
    <location>
        <begin position="373"/>
        <end position="382"/>
    </location>
</feature>
<feature type="compositionally biased region" description="Basic and acidic residues" evidence="2">
    <location>
        <begin position="498"/>
        <end position="515"/>
    </location>
</feature>
<feature type="compositionally biased region" description="Low complexity" evidence="2">
    <location>
        <begin position="453"/>
        <end position="479"/>
    </location>
</feature>
<feature type="compositionally biased region" description="Basic and acidic residues" evidence="2">
    <location>
        <begin position="812"/>
        <end position="821"/>
    </location>
</feature>
<feature type="region of interest" description="Disordered" evidence="2">
    <location>
        <begin position="746"/>
        <end position="821"/>
    </location>
</feature>
<feature type="region of interest" description="Disordered" evidence="2">
    <location>
        <begin position="106"/>
        <end position="184"/>
    </location>
</feature>
<dbReference type="KEGG" id="alim:106536773"/>
<dbReference type="Pfam" id="PF00169">
    <property type="entry name" value="PH"/>
    <property type="match status" value="1"/>
</dbReference>
<dbReference type="GO" id="GO:1900026">
    <property type="term" value="P:positive regulation of substrate adhesion-dependent cell spreading"/>
    <property type="evidence" value="ECO:0007669"/>
    <property type="project" value="TreeGrafter"/>
</dbReference>
<feature type="region of interest" description="Disordered" evidence="2">
    <location>
        <begin position="223"/>
        <end position="242"/>
    </location>
</feature>
<dbReference type="OrthoDB" id="9942268at2759"/>
<evidence type="ECO:0000259" key="3">
    <source>
        <dbReference type="PROSITE" id="PS50003"/>
    </source>
</evidence>
<proteinExistence type="predicted"/>
<dbReference type="PROSITE" id="PS50003">
    <property type="entry name" value="PH_DOMAIN"/>
    <property type="match status" value="1"/>
</dbReference>
<dbReference type="InterPro" id="IPR052223">
    <property type="entry name" value="Actin_Cytoskeleton_Reg"/>
</dbReference>
<dbReference type="InParanoid" id="A0A2I4DBE4"/>
<dbReference type="RefSeq" id="XP_013889553.1">
    <property type="nucleotide sequence ID" value="XM_014034099.1"/>
</dbReference>
<dbReference type="STRING" id="52670.A0A2I4DBE4"/>
<dbReference type="GO" id="GO:0015629">
    <property type="term" value="C:actin cytoskeleton"/>
    <property type="evidence" value="ECO:0007669"/>
    <property type="project" value="TreeGrafter"/>
</dbReference>
<feature type="region of interest" description="Disordered" evidence="2">
    <location>
        <begin position="42"/>
        <end position="76"/>
    </location>
</feature>
<feature type="compositionally biased region" description="Low complexity" evidence="2">
    <location>
        <begin position="325"/>
        <end position="337"/>
    </location>
</feature>
<feature type="compositionally biased region" description="Polar residues" evidence="2">
    <location>
        <begin position="229"/>
        <end position="242"/>
    </location>
</feature>
<feature type="compositionally biased region" description="Basic and acidic residues" evidence="2">
    <location>
        <begin position="747"/>
        <end position="759"/>
    </location>
</feature>
<dbReference type="PANTHER" id="PTHR17271:SF14">
    <property type="entry name" value="TRIO AND F-ACTIN-BINDING PROTEIN-LIKE ISOFORM X1"/>
    <property type="match status" value="1"/>
</dbReference>
<feature type="compositionally biased region" description="Basic and acidic residues" evidence="2">
    <location>
        <begin position="441"/>
        <end position="452"/>
    </location>
</feature>
<gene>
    <name evidence="5" type="primary">triobpa</name>
</gene>
<feature type="region of interest" description="Disordered" evidence="2">
    <location>
        <begin position="251"/>
        <end position="538"/>
    </location>
</feature>